<evidence type="ECO:0000256" key="5">
    <source>
        <dbReference type="ARBA" id="ARBA00022692"/>
    </source>
</evidence>
<feature type="domain" description="EF-hand" evidence="15">
    <location>
        <begin position="614"/>
        <end position="649"/>
    </location>
</feature>
<keyword evidence="4" id="KW-0813">Transport</keyword>
<evidence type="ECO:0000256" key="2">
    <source>
        <dbReference type="ARBA" id="ARBA00009584"/>
    </source>
</evidence>
<gene>
    <name evidence="17" type="ORF">NDN08_000980</name>
</gene>
<accession>A0AAV8UTS0</accession>
<dbReference type="Proteomes" id="UP001157974">
    <property type="component" value="Unassembled WGS sequence"/>
</dbReference>
<keyword evidence="6" id="KW-0999">Mitochondrion inner membrane</keyword>
<evidence type="ECO:0000256" key="1">
    <source>
        <dbReference type="ARBA" id="ARBA00004434"/>
    </source>
</evidence>
<dbReference type="PANTHER" id="PTHR14009">
    <property type="entry name" value="LEUCINE ZIPPER-EF-HAND CONTAINING TRANSMEMBRANE PROTEIN"/>
    <property type="match status" value="1"/>
</dbReference>
<keyword evidence="8 11" id="KW-0496">Mitochondrion</keyword>
<keyword evidence="7 14" id="KW-1133">Transmembrane helix</keyword>
<dbReference type="SUPFAM" id="SSF47473">
    <property type="entry name" value="EF-hand"/>
    <property type="match status" value="1"/>
</dbReference>
<dbReference type="GO" id="GO:0043022">
    <property type="term" value="F:ribosome binding"/>
    <property type="evidence" value="ECO:0007669"/>
    <property type="project" value="InterPro"/>
</dbReference>
<evidence type="ECO:0000313" key="17">
    <source>
        <dbReference type="EMBL" id="KAJ8904463.1"/>
    </source>
</evidence>
<dbReference type="PROSITE" id="PS50222">
    <property type="entry name" value="EF_HAND_2"/>
    <property type="match status" value="2"/>
</dbReference>
<proteinExistence type="inferred from homology"/>
<dbReference type="InterPro" id="IPR011992">
    <property type="entry name" value="EF-hand-dom_pair"/>
</dbReference>
<comment type="caution">
    <text evidence="17">The sequence shown here is derived from an EMBL/GenBank/DDBJ whole genome shotgun (WGS) entry which is preliminary data.</text>
</comment>
<sequence>MMRRSVFRVLLQAGRASAKEGLYGNGAAATGGLVIRQYYLHQLVSAPGLRAITTMDRAPRSKRVASKPVPSRALSTGSAQTSDEKEKRIAFVQAFRSPRNFLGYLNQSRKGAVEFVSHFWTGCKLLAADVRVAFRIMKKISTGKSVSRRERNLLVSTGADLARMLPFSFFVVVPLMEFALPFAIVLFPNMLPSQFQDGLKKEEDAKKQLKVRLEVAKYFQDVVSQRAKTVRDSNAAEEVRKEAEELSGFLDDIRNGNEVDEKRVFQFARFFNDELTLDGAVRPQLVAMCRYLGLRTYGADPILRYRIRSKLTSITNDDILIMWEGGVDSLQDDEVLKACQDRGIRTIGVSKRKLRRQLGDWLEMSQKREVPPTLMILSRGFFYTDVPEHALKETLSSLPVDVLTDLKIATDKDLTSAERLEELKRQERLIAAEEAQHGEPKDRKEKPEAVLEAEPKPDVAAEAVDPIDLEVRMDNLKGAVEEGQKAIDEKIVPEMVRTSSARTAESETDDRRALLGIADVLETLESDDPVASERLDLEHLKAELLNLEARITDDGEKGDSQVRRLKATISKLEREFEKTQNKVGLKMKLLDTDKDGVIHIDEVLQAATLIAGANNEDVIKQVLERLDENNDGVFRKEDIKRLRREIKQELGDSMN</sequence>
<feature type="region of interest" description="Disordered" evidence="13">
    <location>
        <begin position="432"/>
        <end position="457"/>
    </location>
</feature>
<evidence type="ECO:0000256" key="14">
    <source>
        <dbReference type="SAM" id="Phobius"/>
    </source>
</evidence>
<evidence type="ECO:0000256" key="6">
    <source>
        <dbReference type="ARBA" id="ARBA00022792"/>
    </source>
</evidence>
<evidence type="ECO:0000256" key="8">
    <source>
        <dbReference type="ARBA" id="ARBA00023128"/>
    </source>
</evidence>
<evidence type="ECO:0000259" key="16">
    <source>
        <dbReference type="PROSITE" id="PS51758"/>
    </source>
</evidence>
<feature type="domain" description="EF-hand" evidence="15">
    <location>
        <begin position="578"/>
        <end position="613"/>
    </location>
</feature>
<dbReference type="InterPro" id="IPR002048">
    <property type="entry name" value="EF_hand_dom"/>
</dbReference>
<feature type="transmembrane region" description="Helical" evidence="14">
    <location>
        <begin position="167"/>
        <end position="187"/>
    </location>
</feature>
<dbReference type="InterPro" id="IPR044202">
    <property type="entry name" value="LETM1/MDM38-like"/>
</dbReference>
<comment type="subcellular location">
    <subcellularLocation>
        <location evidence="1">Mitochondrion inner membrane</location>
        <topology evidence="1">Single-pass membrane protein</topology>
    </subcellularLocation>
</comment>
<keyword evidence="4" id="KW-0050">Antiport</keyword>
<dbReference type="AlphaFoldDB" id="A0AAV8UTS0"/>
<keyword evidence="18" id="KW-1185">Reference proteome</keyword>
<dbReference type="GO" id="GO:0005509">
    <property type="term" value="F:calcium ion binding"/>
    <property type="evidence" value="ECO:0007669"/>
    <property type="project" value="InterPro"/>
</dbReference>
<dbReference type="Pfam" id="PF07766">
    <property type="entry name" value="LETM1_RBD"/>
    <property type="match status" value="1"/>
</dbReference>
<dbReference type="PROSITE" id="PS51758">
    <property type="entry name" value="LETM1_RBD"/>
    <property type="match status" value="1"/>
</dbReference>
<feature type="region of interest" description="Disordered" evidence="13">
    <location>
        <begin position="57"/>
        <end position="82"/>
    </location>
</feature>
<evidence type="ECO:0000256" key="4">
    <source>
        <dbReference type="ARBA" id="ARBA00022449"/>
    </source>
</evidence>
<dbReference type="PANTHER" id="PTHR14009:SF1">
    <property type="entry name" value="MITOCHONDRIAL PROTON_CALCIUM EXCHANGER PROTEIN"/>
    <property type="match status" value="1"/>
</dbReference>
<dbReference type="Gene3D" id="1.10.238.10">
    <property type="entry name" value="EF-hand"/>
    <property type="match status" value="1"/>
</dbReference>
<evidence type="ECO:0000256" key="12">
    <source>
        <dbReference type="SAM" id="Coils"/>
    </source>
</evidence>
<organism evidence="17 18">
    <name type="scientific">Rhodosorus marinus</name>
    <dbReference type="NCBI Taxonomy" id="101924"/>
    <lineage>
        <taxon>Eukaryota</taxon>
        <taxon>Rhodophyta</taxon>
        <taxon>Stylonematophyceae</taxon>
        <taxon>Stylonematales</taxon>
        <taxon>Stylonemataceae</taxon>
        <taxon>Rhodosorus</taxon>
    </lineage>
</organism>
<evidence type="ECO:0000256" key="3">
    <source>
        <dbReference type="ARBA" id="ARBA00020557"/>
    </source>
</evidence>
<name>A0AAV8UTS0_9RHOD</name>
<keyword evidence="9 14" id="KW-0472">Membrane</keyword>
<protein>
    <recommendedName>
        <fullName evidence="3">Mitochondrial proton/calcium exchanger protein</fullName>
    </recommendedName>
    <alternativeName>
        <fullName evidence="10">Leucine zipper-EF-hand-containing transmembrane protein 1</fullName>
    </alternativeName>
</protein>
<evidence type="ECO:0000256" key="9">
    <source>
        <dbReference type="ARBA" id="ARBA00023136"/>
    </source>
</evidence>
<evidence type="ECO:0000313" key="18">
    <source>
        <dbReference type="Proteomes" id="UP001157974"/>
    </source>
</evidence>
<evidence type="ECO:0000256" key="7">
    <source>
        <dbReference type="ARBA" id="ARBA00022989"/>
    </source>
</evidence>
<evidence type="ECO:0000256" key="11">
    <source>
        <dbReference type="PROSITE-ProRule" id="PRU01094"/>
    </source>
</evidence>
<feature type="coiled-coil region" evidence="12">
    <location>
        <begin position="530"/>
        <end position="582"/>
    </location>
</feature>
<dbReference type="GO" id="GO:0005743">
    <property type="term" value="C:mitochondrial inner membrane"/>
    <property type="evidence" value="ECO:0007669"/>
    <property type="project" value="UniProtKB-SubCell"/>
</dbReference>
<dbReference type="EMBL" id="JAMWBK010000006">
    <property type="protein sequence ID" value="KAJ8904463.1"/>
    <property type="molecule type" value="Genomic_DNA"/>
</dbReference>
<dbReference type="GO" id="GO:0030003">
    <property type="term" value="P:intracellular monoatomic cation homeostasis"/>
    <property type="evidence" value="ECO:0007669"/>
    <property type="project" value="TreeGrafter"/>
</dbReference>
<evidence type="ECO:0000256" key="13">
    <source>
        <dbReference type="SAM" id="MobiDB-lite"/>
    </source>
</evidence>
<evidence type="ECO:0000259" key="15">
    <source>
        <dbReference type="PROSITE" id="PS50222"/>
    </source>
</evidence>
<dbReference type="InterPro" id="IPR033122">
    <property type="entry name" value="LETM1-like_RBD"/>
</dbReference>
<evidence type="ECO:0000256" key="10">
    <source>
        <dbReference type="ARBA" id="ARBA00031360"/>
    </source>
</evidence>
<reference evidence="17 18" key="1">
    <citation type="journal article" date="2023" name="Nat. Commun.">
        <title>Origin of minicircular mitochondrial genomes in red algae.</title>
        <authorList>
            <person name="Lee Y."/>
            <person name="Cho C.H."/>
            <person name="Lee Y.M."/>
            <person name="Park S.I."/>
            <person name="Yang J.H."/>
            <person name="West J.A."/>
            <person name="Bhattacharya D."/>
            <person name="Yoon H.S."/>
        </authorList>
    </citation>
    <scope>NUCLEOTIDE SEQUENCE [LARGE SCALE GENOMIC DNA]</scope>
    <source>
        <strain evidence="17 18">CCMP1338</strain>
        <tissue evidence="17">Whole cell</tissue>
    </source>
</reference>
<comment type="similarity">
    <text evidence="2">Belongs to the LETM1 family.</text>
</comment>
<keyword evidence="5 14" id="KW-0812">Transmembrane</keyword>
<dbReference type="GO" id="GO:0015297">
    <property type="term" value="F:antiporter activity"/>
    <property type="evidence" value="ECO:0007669"/>
    <property type="project" value="UniProtKB-KW"/>
</dbReference>
<feature type="domain" description="Letm1 RBD" evidence="16">
    <location>
        <begin position="207"/>
        <end position="469"/>
    </location>
</feature>
<keyword evidence="12" id="KW-0175">Coiled coil</keyword>